<keyword evidence="3" id="KW-1185">Reference proteome</keyword>
<proteinExistence type="predicted"/>
<protein>
    <recommendedName>
        <fullName evidence="4">Secreted protein</fullName>
    </recommendedName>
</protein>
<evidence type="ECO:0008006" key="4">
    <source>
        <dbReference type="Google" id="ProtNLM"/>
    </source>
</evidence>
<dbReference type="GeneTree" id="ENSGT00910000147614"/>
<feature type="chain" id="PRO_5047118318" description="Secreted protein" evidence="1">
    <location>
        <begin position="20"/>
        <end position="104"/>
    </location>
</feature>
<reference evidence="2" key="1">
    <citation type="submission" date="2025-08" db="UniProtKB">
        <authorList>
            <consortium name="Ensembl"/>
        </authorList>
    </citation>
    <scope>IDENTIFICATION</scope>
</reference>
<evidence type="ECO:0000313" key="3">
    <source>
        <dbReference type="Proteomes" id="UP000233160"/>
    </source>
</evidence>
<accession>A0A2K6FA54</accession>
<reference evidence="2" key="2">
    <citation type="submission" date="2025-09" db="UniProtKB">
        <authorList>
            <consortium name="Ensembl"/>
        </authorList>
    </citation>
    <scope>IDENTIFICATION</scope>
</reference>
<dbReference type="AlphaFoldDB" id="A0A2K6FA54"/>
<evidence type="ECO:0000313" key="2">
    <source>
        <dbReference type="Ensembl" id="ENSPCOP00000010871.1"/>
    </source>
</evidence>
<keyword evidence="1" id="KW-0732">Signal</keyword>
<sequence length="104" mass="10856">MRCIIFLLIPLSCVPSTLTPRTLSAPGKTLLSSTLHGTRFQSAALSPALGRGPAAWDVRGAAVGTRHIRSAEASCSACDDLNTQDKNAVCQTGCCAREAAEKGR</sequence>
<dbReference type="Proteomes" id="UP000233160">
    <property type="component" value="Unassembled WGS sequence"/>
</dbReference>
<dbReference type="Ensembl" id="ENSPCOT00000021453.1">
    <property type="protein sequence ID" value="ENSPCOP00000010871.1"/>
    <property type="gene ID" value="ENSPCOG00000016920.1"/>
</dbReference>
<dbReference type="OMA" id="SCFACDD"/>
<evidence type="ECO:0000256" key="1">
    <source>
        <dbReference type="SAM" id="SignalP"/>
    </source>
</evidence>
<name>A0A2K6FA54_PROCO</name>
<organism evidence="2 3">
    <name type="scientific">Propithecus coquereli</name>
    <name type="common">Coquerel's sifaka</name>
    <name type="synonym">Propithecus verreauxi coquereli</name>
    <dbReference type="NCBI Taxonomy" id="379532"/>
    <lineage>
        <taxon>Eukaryota</taxon>
        <taxon>Metazoa</taxon>
        <taxon>Chordata</taxon>
        <taxon>Craniata</taxon>
        <taxon>Vertebrata</taxon>
        <taxon>Euteleostomi</taxon>
        <taxon>Mammalia</taxon>
        <taxon>Eutheria</taxon>
        <taxon>Euarchontoglires</taxon>
        <taxon>Primates</taxon>
        <taxon>Strepsirrhini</taxon>
        <taxon>Lemuriformes</taxon>
        <taxon>Indriidae</taxon>
        <taxon>Propithecus</taxon>
    </lineage>
</organism>
<feature type="signal peptide" evidence="1">
    <location>
        <begin position="1"/>
        <end position="19"/>
    </location>
</feature>